<dbReference type="EMBL" id="FNIB01000007">
    <property type="protein sequence ID" value="SDN72191.1"/>
    <property type="molecule type" value="Genomic_DNA"/>
</dbReference>
<dbReference type="InterPro" id="IPR032466">
    <property type="entry name" value="Metal_Hydrolase"/>
</dbReference>
<reference evidence="3 5" key="2">
    <citation type="submission" date="2019-03" db="EMBL/GenBank/DDBJ databases">
        <title>Genomics of glacier-inhabiting Cryobacterium strains.</title>
        <authorList>
            <person name="Liu Q."/>
            <person name="Xin Y.-H."/>
        </authorList>
    </citation>
    <scope>NUCLEOTIDE SEQUENCE [LARGE SCALE GENOMIC DNA]</scope>
    <source>
        <strain evidence="3 5">Hh8</strain>
    </source>
</reference>
<dbReference type="InterPro" id="IPR006680">
    <property type="entry name" value="Amidohydro-rel"/>
</dbReference>
<accession>A0A4R8V387</accession>
<dbReference type="RefSeq" id="WP_092340808.1">
    <property type="nucleotide sequence ID" value="NZ_FNIB01000007.1"/>
</dbReference>
<dbReference type="Proteomes" id="UP000199639">
    <property type="component" value="Unassembled WGS sequence"/>
</dbReference>
<evidence type="ECO:0000313" key="3">
    <source>
        <dbReference type="EMBL" id="TFB75510.1"/>
    </source>
</evidence>
<dbReference type="EMBL" id="SOFD01000029">
    <property type="protein sequence ID" value="TFB75510.1"/>
    <property type="molecule type" value="Genomic_DNA"/>
</dbReference>
<dbReference type="AlphaFoldDB" id="A0A4R8V387"/>
<dbReference type="PANTHER" id="PTHR43135:SF3">
    <property type="entry name" value="ALPHA-D-RIBOSE 1-METHYLPHOSPHONATE 5-TRIPHOSPHATE DIPHOSPHATASE"/>
    <property type="match status" value="1"/>
</dbReference>
<dbReference type="Proteomes" id="UP000298252">
    <property type="component" value="Unassembled WGS sequence"/>
</dbReference>
<name>A0A4R8V387_9MICO</name>
<dbReference type="SUPFAM" id="SSF51338">
    <property type="entry name" value="Composite domain of metallo-dependent hydrolases"/>
    <property type="match status" value="1"/>
</dbReference>
<proteinExistence type="predicted"/>
<organism evidence="2 4">
    <name type="scientific">Cryobacterium flavum</name>
    <dbReference type="NCBI Taxonomy" id="1424659"/>
    <lineage>
        <taxon>Bacteria</taxon>
        <taxon>Bacillati</taxon>
        <taxon>Actinomycetota</taxon>
        <taxon>Actinomycetes</taxon>
        <taxon>Micrococcales</taxon>
        <taxon>Microbacteriaceae</taxon>
        <taxon>Cryobacterium</taxon>
    </lineage>
</organism>
<feature type="domain" description="Amidohydrolase-related" evidence="1">
    <location>
        <begin position="56"/>
        <end position="403"/>
    </location>
</feature>
<sequence>MTTQLRALINARLIDGTGGPARERSTVIIDGERIVEVTEDRPLPVTVEVVDLGGATLMPGLIDCHTHHAAWAQSLVTHPEPLGLLMSQTVAALKTTVEAGITTARDLGGLERGFVLAVDRGVIPGPRLQTSLIIVSPTNSLMDAHPVSGGAITSRGRYEILPGLPEPWCDGPVAARAKVREVIRMGADVIKVAMTGSMTFAARRPNRPLFTPEELAAIVDEAHLEGIPVCAHAHGDPGAILAVRAGVDTIEHGTYLTEECAREMADRGTWYVPTMCISNWHSTLSQESVRAHTIDMPARHRESLALAVRFGVRIAAGTDTNPFHGFGRTGMELELLVEAGMTSAEAIRVATDQSSQCMGVSADVGTVAAGKFADLLIVDGDPHRDIRLLQDVKRRTAVLKGGQFMSGSLLSIADAHSRHTMAVTA</sequence>
<dbReference type="Gene3D" id="2.30.40.10">
    <property type="entry name" value="Urease, subunit C, domain 1"/>
    <property type="match status" value="1"/>
</dbReference>
<evidence type="ECO:0000313" key="2">
    <source>
        <dbReference type="EMBL" id="SDN72191.1"/>
    </source>
</evidence>
<dbReference type="GO" id="GO:0016810">
    <property type="term" value="F:hydrolase activity, acting on carbon-nitrogen (but not peptide) bonds"/>
    <property type="evidence" value="ECO:0007669"/>
    <property type="project" value="InterPro"/>
</dbReference>
<evidence type="ECO:0000313" key="5">
    <source>
        <dbReference type="Proteomes" id="UP000298252"/>
    </source>
</evidence>
<dbReference type="CDD" id="cd01299">
    <property type="entry name" value="Met_dep_hydrolase_A"/>
    <property type="match status" value="1"/>
</dbReference>
<dbReference type="InterPro" id="IPR051781">
    <property type="entry name" value="Metallo-dep_Hydrolase"/>
</dbReference>
<evidence type="ECO:0000313" key="4">
    <source>
        <dbReference type="Proteomes" id="UP000199639"/>
    </source>
</evidence>
<dbReference type="InterPro" id="IPR057744">
    <property type="entry name" value="OTAase-like"/>
</dbReference>
<gene>
    <name evidence="3" type="ORF">E3O21_11790</name>
    <name evidence="2" type="ORF">SAMN05216368_1078</name>
</gene>
<dbReference type="PANTHER" id="PTHR43135">
    <property type="entry name" value="ALPHA-D-RIBOSE 1-METHYLPHOSPHONATE 5-TRIPHOSPHATE DIPHOSPHATASE"/>
    <property type="match status" value="1"/>
</dbReference>
<dbReference type="STRING" id="1424659.SAMN05216368_1078"/>
<keyword evidence="5" id="KW-1185">Reference proteome</keyword>
<dbReference type="InterPro" id="IPR011059">
    <property type="entry name" value="Metal-dep_hydrolase_composite"/>
</dbReference>
<protein>
    <submittedName>
        <fullName evidence="3">Amidohydrolase family protein</fullName>
    </submittedName>
    <submittedName>
        <fullName evidence="2">Imidazolonepropionase</fullName>
    </submittedName>
</protein>
<reference evidence="2 4" key="1">
    <citation type="submission" date="2016-10" db="EMBL/GenBank/DDBJ databases">
        <authorList>
            <person name="Varghese N."/>
            <person name="Submissions S."/>
        </authorList>
    </citation>
    <scope>NUCLEOTIDE SEQUENCE [LARGE SCALE GENOMIC DNA]</scope>
    <source>
        <strain evidence="2 4">CGMCC 1.11215</strain>
    </source>
</reference>
<evidence type="ECO:0000259" key="1">
    <source>
        <dbReference type="Pfam" id="PF01979"/>
    </source>
</evidence>
<dbReference type="Pfam" id="PF01979">
    <property type="entry name" value="Amidohydro_1"/>
    <property type="match status" value="1"/>
</dbReference>
<dbReference type="Gene3D" id="3.20.20.140">
    <property type="entry name" value="Metal-dependent hydrolases"/>
    <property type="match status" value="1"/>
</dbReference>
<dbReference type="SUPFAM" id="SSF51556">
    <property type="entry name" value="Metallo-dependent hydrolases"/>
    <property type="match status" value="1"/>
</dbReference>